<organism evidence="1 2">
    <name type="scientific">Brachionus plicatilis</name>
    <name type="common">Marine rotifer</name>
    <name type="synonym">Brachionus muelleri</name>
    <dbReference type="NCBI Taxonomy" id="10195"/>
    <lineage>
        <taxon>Eukaryota</taxon>
        <taxon>Metazoa</taxon>
        <taxon>Spiralia</taxon>
        <taxon>Gnathifera</taxon>
        <taxon>Rotifera</taxon>
        <taxon>Eurotatoria</taxon>
        <taxon>Monogononta</taxon>
        <taxon>Pseudotrocha</taxon>
        <taxon>Ploima</taxon>
        <taxon>Brachionidae</taxon>
        <taxon>Brachionus</taxon>
    </lineage>
</organism>
<dbReference type="AlphaFoldDB" id="A0A3M7T230"/>
<dbReference type="STRING" id="10195.A0A3M7T230"/>
<reference evidence="1 2" key="1">
    <citation type="journal article" date="2018" name="Sci. Rep.">
        <title>Genomic signatures of local adaptation to the degree of environmental predictability in rotifers.</title>
        <authorList>
            <person name="Franch-Gras L."/>
            <person name="Hahn C."/>
            <person name="Garcia-Roger E.M."/>
            <person name="Carmona M.J."/>
            <person name="Serra M."/>
            <person name="Gomez A."/>
        </authorList>
    </citation>
    <scope>NUCLEOTIDE SEQUENCE [LARGE SCALE GENOMIC DNA]</scope>
    <source>
        <strain evidence="1">HYR1</strain>
    </source>
</reference>
<dbReference type="Proteomes" id="UP000276133">
    <property type="component" value="Unassembled WGS sequence"/>
</dbReference>
<gene>
    <name evidence="1" type="ORF">BpHYR1_016417</name>
</gene>
<evidence type="ECO:0000313" key="2">
    <source>
        <dbReference type="Proteomes" id="UP000276133"/>
    </source>
</evidence>
<dbReference type="OrthoDB" id="2318150at2759"/>
<accession>A0A3M7T230</accession>
<keyword evidence="2" id="KW-1185">Reference proteome</keyword>
<evidence type="ECO:0000313" key="1">
    <source>
        <dbReference type="EMBL" id="RNA42072.1"/>
    </source>
</evidence>
<proteinExistence type="predicted"/>
<dbReference type="EMBL" id="REGN01000418">
    <property type="protein sequence ID" value="RNA42072.1"/>
    <property type="molecule type" value="Genomic_DNA"/>
</dbReference>
<protein>
    <submittedName>
        <fullName evidence="1">KRAB-A domain-containing 2-like</fullName>
    </submittedName>
</protein>
<sequence length="185" mass="21170">MYSTDLTSGFLFLFIKSNFTKKIHLSNRYCKKNHMNITIDLINSIRENVRQGQKKQAEVMQTRRDFVTLPIPDVDKGLTEAPNLICRIIDIEYQFSLYELACEVGVFSDLFSRNAFDLVQNCHIEIEIRTDKPIKSVRQAVNELSIGGGQGMVKCNCTSQCLTNRCGCLKNGKKNKIIWNQVINI</sequence>
<name>A0A3M7T230_BRAPC</name>
<comment type="caution">
    <text evidence="1">The sequence shown here is derived from an EMBL/GenBank/DDBJ whole genome shotgun (WGS) entry which is preliminary data.</text>
</comment>